<gene>
    <name evidence="1" type="ORF">ACFS2C_19260</name>
</gene>
<dbReference type="EMBL" id="JBHUOF010000031">
    <property type="protein sequence ID" value="MFD2801532.1"/>
    <property type="molecule type" value="Genomic_DNA"/>
</dbReference>
<proteinExistence type="predicted"/>
<comment type="caution">
    <text evidence="1">The sequence shown here is derived from an EMBL/GenBank/DDBJ whole genome shotgun (WGS) entry which is preliminary data.</text>
</comment>
<name>A0ABW5WEJ4_9PSEU</name>
<dbReference type="Proteomes" id="UP001597478">
    <property type="component" value="Unassembled WGS sequence"/>
</dbReference>
<reference evidence="2" key="1">
    <citation type="journal article" date="2019" name="Int. J. Syst. Evol. Microbiol.">
        <title>The Global Catalogue of Microorganisms (GCM) 10K type strain sequencing project: providing services to taxonomists for standard genome sequencing and annotation.</title>
        <authorList>
            <consortium name="The Broad Institute Genomics Platform"/>
            <consortium name="The Broad Institute Genome Sequencing Center for Infectious Disease"/>
            <person name="Wu L."/>
            <person name="Ma J."/>
        </authorList>
    </citation>
    <scope>NUCLEOTIDE SEQUENCE [LARGE SCALE GENOMIC DNA]</scope>
    <source>
        <strain evidence="2">IBRC-M 10906</strain>
    </source>
</reference>
<dbReference type="SUPFAM" id="SSF56349">
    <property type="entry name" value="DNA breaking-rejoining enzymes"/>
    <property type="match status" value="1"/>
</dbReference>
<organism evidence="1 2">
    <name type="scientific">Prauserella oleivorans</name>
    <dbReference type="NCBI Taxonomy" id="1478153"/>
    <lineage>
        <taxon>Bacteria</taxon>
        <taxon>Bacillati</taxon>
        <taxon>Actinomycetota</taxon>
        <taxon>Actinomycetes</taxon>
        <taxon>Pseudonocardiales</taxon>
        <taxon>Pseudonocardiaceae</taxon>
        <taxon>Prauserella</taxon>
    </lineage>
</organism>
<evidence type="ECO:0008006" key="3">
    <source>
        <dbReference type="Google" id="ProtNLM"/>
    </source>
</evidence>
<evidence type="ECO:0000313" key="2">
    <source>
        <dbReference type="Proteomes" id="UP001597478"/>
    </source>
</evidence>
<dbReference type="RefSeq" id="WP_377393983.1">
    <property type="nucleotide sequence ID" value="NZ_JBHSAN010000050.1"/>
</dbReference>
<evidence type="ECO:0000313" key="1">
    <source>
        <dbReference type="EMBL" id="MFD2801532.1"/>
    </source>
</evidence>
<dbReference type="InterPro" id="IPR011010">
    <property type="entry name" value="DNA_brk_join_enz"/>
</dbReference>
<accession>A0ABW5WEJ4</accession>
<keyword evidence="2" id="KW-1185">Reference proteome</keyword>
<sequence length="511" mass="56256">MRPVNARDDDGRGFCGSCYRSQGLAPREKCTGCGTAAIIVSRRDDTALCGKCYRHPERRCGICGRIRRVGLRATATSPDICRSCFQAPEIICSLCGDIALGRRSTANGKPMCFRCQATQRVDAALTGPDGTIPAPLKPVRDAIVSAEKPRSVLNNFTRNKGLALLSSIARGERPLSHDCLDAQAGLWSVEHLRTLLVAAGALPERDENLARLQRFVNELVDGVAHPGDRRLLHAFARWHVIPRLRHRYPQQPVPENAAHGCRDQLTAALRFLSFLRKRSRQLDNCRQADLDAWFDTQRQHISASSKAFLRWARERDRLSRALTIPVGRPSSPKLFSAADERWAHARSLLHDDDTASVPDRVAACLILLYAQPVTHIAALTTEHIHQADNGTVQLKLGHASLAVLPALGRLLTQLPCELPQGTARNLAHGTWLFPGRRPGHHLHAHSLSARIRTLGVDPRPDRNSALLELARELPPAVVGKLLGLHPGTAAKWAEIAGSSWARYAATHQLHH</sequence>
<protein>
    <recommendedName>
        <fullName evidence="3">Recombinase XerD</fullName>
    </recommendedName>
</protein>